<accession>A0ABY8G028</accession>
<dbReference type="EMBL" id="CP121208">
    <property type="protein sequence ID" value="WFM83922.1"/>
    <property type="molecule type" value="Genomic_DNA"/>
</dbReference>
<dbReference type="PROSITE" id="PS51677">
    <property type="entry name" value="NODB"/>
    <property type="match status" value="1"/>
</dbReference>
<proteinExistence type="predicted"/>
<keyword evidence="2 6" id="KW-0378">Hydrolase</keyword>
<feature type="compositionally biased region" description="Low complexity" evidence="3">
    <location>
        <begin position="22"/>
        <end position="55"/>
    </location>
</feature>
<gene>
    <name evidence="6" type="ORF">P7079_02795</name>
</gene>
<dbReference type="PROSITE" id="PS51257">
    <property type="entry name" value="PROKAR_LIPOPROTEIN"/>
    <property type="match status" value="1"/>
</dbReference>
<evidence type="ECO:0000256" key="4">
    <source>
        <dbReference type="SAM" id="SignalP"/>
    </source>
</evidence>
<dbReference type="InterPro" id="IPR011330">
    <property type="entry name" value="Glyco_hydro/deAcase_b/a-brl"/>
</dbReference>
<evidence type="ECO:0000256" key="2">
    <source>
        <dbReference type="ARBA" id="ARBA00022801"/>
    </source>
</evidence>
<sequence>MNTRRILTTASIGLLTVLAACSPTPQTSTTRTPSASSDASPSATPQPSPSQSATPVPTPTPTPTDSVSPTSPAEGTNHIASANSYAYPAKDVHDWLLRGTDSPTYPKNKKIVFITMDDGPNTSTTARNLDTFKKAGVHATFYDVGLSLGNPEVQKLMKRQYAEGHAVAIHSNKHNYSFLYPGRYCNPTNVVNDFDALNKKIKQILGPGWSSNSYRYPGGHMSWKNMAPCDAALEKRGVYWLDWNAGTNDAVPPRSQPKTTDKMLNTVIQTSGDKNVVVLLSHDARGKEMTLKTMPRIIDYFKSKGYEFGIIGG</sequence>
<reference evidence="6 7" key="1">
    <citation type="submission" date="2023-03" db="EMBL/GenBank/DDBJ databases">
        <title>Complete genome of Arcanobacterium canis strain DSM 25104 isolated in 2010 from a canine otitis externa in Germany.</title>
        <authorList>
            <person name="Borowiak M."/>
            <person name="Kreitlow A."/>
            <person name="Malorny B."/>
            <person name="Laemmler C."/>
            <person name="Prenger-Berninghoff E."/>
            <person name="Ploetz M."/>
            <person name="Abdulmawjood A."/>
        </authorList>
    </citation>
    <scope>NUCLEOTIDE SEQUENCE [LARGE SCALE GENOMIC DNA]</scope>
    <source>
        <strain evidence="6 7">DSM 25104</strain>
    </source>
</reference>
<keyword evidence="4" id="KW-0732">Signal</keyword>
<evidence type="ECO:0000259" key="5">
    <source>
        <dbReference type="PROSITE" id="PS51677"/>
    </source>
</evidence>
<dbReference type="CDD" id="cd10944">
    <property type="entry name" value="CE4_SmPgdA_like"/>
    <property type="match status" value="1"/>
</dbReference>
<feature type="compositionally biased region" description="Low complexity" evidence="3">
    <location>
        <begin position="63"/>
        <end position="73"/>
    </location>
</feature>
<evidence type="ECO:0000256" key="3">
    <source>
        <dbReference type="SAM" id="MobiDB-lite"/>
    </source>
</evidence>
<dbReference type="GO" id="GO:0016787">
    <property type="term" value="F:hydrolase activity"/>
    <property type="evidence" value="ECO:0007669"/>
    <property type="project" value="UniProtKB-KW"/>
</dbReference>
<dbReference type="EC" id="3.-.-.-" evidence="6"/>
<feature type="signal peptide" evidence="4">
    <location>
        <begin position="1"/>
        <end position="19"/>
    </location>
</feature>
<keyword evidence="7" id="KW-1185">Reference proteome</keyword>
<name>A0ABY8G028_9ACTO</name>
<dbReference type="InterPro" id="IPR002509">
    <property type="entry name" value="NODB_dom"/>
</dbReference>
<keyword evidence="1" id="KW-0479">Metal-binding</keyword>
<feature type="region of interest" description="Disordered" evidence="3">
    <location>
        <begin position="20"/>
        <end position="82"/>
    </location>
</feature>
<dbReference type="Proteomes" id="UP001215216">
    <property type="component" value="Chromosome"/>
</dbReference>
<organism evidence="6 7">
    <name type="scientific">Arcanobacterium canis</name>
    <dbReference type="NCBI Taxonomy" id="999183"/>
    <lineage>
        <taxon>Bacteria</taxon>
        <taxon>Bacillati</taxon>
        <taxon>Actinomycetota</taxon>
        <taxon>Actinomycetes</taxon>
        <taxon>Actinomycetales</taxon>
        <taxon>Actinomycetaceae</taxon>
        <taxon>Arcanobacterium</taxon>
    </lineage>
</organism>
<evidence type="ECO:0000313" key="6">
    <source>
        <dbReference type="EMBL" id="WFM83922.1"/>
    </source>
</evidence>
<protein>
    <submittedName>
        <fullName evidence="6">Polysaccharide deacetylase</fullName>
        <ecNumber evidence="6">3.-.-.-</ecNumber>
    </submittedName>
</protein>
<feature type="domain" description="NodB homology" evidence="5">
    <location>
        <begin position="110"/>
        <end position="309"/>
    </location>
</feature>
<dbReference type="PANTHER" id="PTHR10587">
    <property type="entry name" value="GLYCOSYL TRANSFERASE-RELATED"/>
    <property type="match status" value="1"/>
</dbReference>
<dbReference type="Gene3D" id="3.20.20.370">
    <property type="entry name" value="Glycoside hydrolase/deacetylase"/>
    <property type="match status" value="1"/>
</dbReference>
<evidence type="ECO:0000256" key="1">
    <source>
        <dbReference type="ARBA" id="ARBA00022723"/>
    </source>
</evidence>
<dbReference type="PANTHER" id="PTHR10587:SF133">
    <property type="entry name" value="CHITIN DEACETYLASE 1-RELATED"/>
    <property type="match status" value="1"/>
</dbReference>
<dbReference type="RefSeq" id="WP_278013317.1">
    <property type="nucleotide sequence ID" value="NZ_CP121208.1"/>
</dbReference>
<evidence type="ECO:0000313" key="7">
    <source>
        <dbReference type="Proteomes" id="UP001215216"/>
    </source>
</evidence>
<dbReference type="Pfam" id="PF01522">
    <property type="entry name" value="Polysacc_deac_1"/>
    <property type="match status" value="1"/>
</dbReference>
<dbReference type="InterPro" id="IPR050248">
    <property type="entry name" value="Polysacc_deacetylase_ArnD"/>
</dbReference>
<feature type="chain" id="PRO_5046094499" evidence="4">
    <location>
        <begin position="20"/>
        <end position="313"/>
    </location>
</feature>
<dbReference type="SUPFAM" id="SSF88713">
    <property type="entry name" value="Glycoside hydrolase/deacetylase"/>
    <property type="match status" value="1"/>
</dbReference>